<keyword evidence="2" id="KW-1185">Reference proteome</keyword>
<gene>
    <name evidence="1" type="ORF">FGO68_gene1939</name>
</gene>
<comment type="caution">
    <text evidence="1">The sequence shown here is derived from an EMBL/GenBank/DDBJ whole genome shotgun (WGS) entry which is preliminary data.</text>
</comment>
<dbReference type="AlphaFoldDB" id="A0A8J8P354"/>
<organism evidence="1 2">
    <name type="scientific">Halteria grandinella</name>
    <dbReference type="NCBI Taxonomy" id="5974"/>
    <lineage>
        <taxon>Eukaryota</taxon>
        <taxon>Sar</taxon>
        <taxon>Alveolata</taxon>
        <taxon>Ciliophora</taxon>
        <taxon>Intramacronucleata</taxon>
        <taxon>Spirotrichea</taxon>
        <taxon>Stichotrichia</taxon>
        <taxon>Sporadotrichida</taxon>
        <taxon>Halteriidae</taxon>
        <taxon>Halteria</taxon>
    </lineage>
</organism>
<dbReference type="EMBL" id="RRYP01002317">
    <property type="protein sequence ID" value="TNV84909.1"/>
    <property type="molecule type" value="Genomic_DNA"/>
</dbReference>
<protein>
    <submittedName>
        <fullName evidence="1">Uncharacterized protein</fullName>
    </submittedName>
</protein>
<evidence type="ECO:0000313" key="1">
    <source>
        <dbReference type="EMBL" id="TNV84909.1"/>
    </source>
</evidence>
<sequence>MTLWHLQLIAPSPVPFTSSISDRLPLLMKKDRSLASLGTTMGGRSGCLGTSTSFFASSACGGGRSLFGSGSVPEFLRGIPGCLGD</sequence>
<name>A0A8J8P354_HALGN</name>
<accession>A0A8J8P354</accession>
<evidence type="ECO:0000313" key="2">
    <source>
        <dbReference type="Proteomes" id="UP000785679"/>
    </source>
</evidence>
<dbReference type="Proteomes" id="UP000785679">
    <property type="component" value="Unassembled WGS sequence"/>
</dbReference>
<proteinExistence type="predicted"/>
<reference evidence="1" key="1">
    <citation type="submission" date="2019-06" db="EMBL/GenBank/DDBJ databases">
        <authorList>
            <person name="Zheng W."/>
        </authorList>
    </citation>
    <scope>NUCLEOTIDE SEQUENCE</scope>
    <source>
        <strain evidence="1">QDHG01</strain>
    </source>
</reference>